<comment type="cofactor">
    <cofactor evidence="1">
        <name>pyridoxal 5'-phosphate</name>
        <dbReference type="ChEBI" id="CHEBI:597326"/>
    </cofactor>
</comment>
<dbReference type="Pfam" id="PF00155">
    <property type="entry name" value="Aminotran_1_2"/>
    <property type="match status" value="1"/>
</dbReference>
<evidence type="ECO:0000256" key="8">
    <source>
        <dbReference type="ARBA" id="ARBA00047412"/>
    </source>
</evidence>
<dbReference type="PANTHER" id="PTHR11751">
    <property type="entry name" value="ALANINE AMINOTRANSFERASE"/>
    <property type="match status" value="1"/>
</dbReference>
<dbReference type="AlphaFoldDB" id="A0A7J5X937"/>
<reference evidence="10 11" key="1">
    <citation type="submission" date="2020-03" db="EMBL/GenBank/DDBJ databases">
        <title>Dissostichus mawsoni Genome sequencing and assembly.</title>
        <authorList>
            <person name="Park H."/>
        </authorList>
    </citation>
    <scope>NUCLEOTIDE SEQUENCE [LARGE SCALE GENOMIC DNA]</scope>
    <source>
        <strain evidence="10">DM0001</strain>
        <tissue evidence="10">Muscle</tissue>
    </source>
</reference>
<dbReference type="InterPro" id="IPR045088">
    <property type="entry name" value="ALAT1/2-like"/>
</dbReference>
<evidence type="ECO:0000256" key="3">
    <source>
        <dbReference type="ARBA" id="ARBA00022576"/>
    </source>
</evidence>
<evidence type="ECO:0000256" key="1">
    <source>
        <dbReference type="ARBA" id="ARBA00001933"/>
    </source>
</evidence>
<keyword evidence="5" id="KW-0663">Pyridoxal phosphate</keyword>
<dbReference type="InterPro" id="IPR015422">
    <property type="entry name" value="PyrdxlP-dep_Trfase_small"/>
</dbReference>
<gene>
    <name evidence="10" type="ORF">F7725_026998</name>
</gene>
<dbReference type="PANTHER" id="PTHR11751:SF311">
    <property type="entry name" value="ALANINE AMINOTRANSFERASE 2"/>
    <property type="match status" value="1"/>
</dbReference>
<dbReference type="EMBL" id="JAAKFY010000027">
    <property type="protein sequence ID" value="KAF3833333.1"/>
    <property type="molecule type" value="Genomic_DNA"/>
</dbReference>
<comment type="catalytic activity">
    <reaction evidence="8">
        <text>L-alanine + 2-oxoglutarate = pyruvate + L-glutamate</text>
        <dbReference type="Rhea" id="RHEA:19453"/>
        <dbReference type="ChEBI" id="CHEBI:15361"/>
        <dbReference type="ChEBI" id="CHEBI:16810"/>
        <dbReference type="ChEBI" id="CHEBI:29985"/>
        <dbReference type="ChEBI" id="CHEBI:57972"/>
        <dbReference type="EC" id="2.6.1.2"/>
    </reaction>
</comment>
<evidence type="ECO:0000256" key="7">
    <source>
        <dbReference type="ARBA" id="ARBA00026106"/>
    </source>
</evidence>
<dbReference type="GO" id="GO:0004021">
    <property type="term" value="F:L-alanine:2-oxoglutarate aminotransferase activity"/>
    <property type="evidence" value="ECO:0007669"/>
    <property type="project" value="UniProtKB-EC"/>
</dbReference>
<dbReference type="InterPro" id="IPR004839">
    <property type="entry name" value="Aminotransferase_I/II_large"/>
</dbReference>
<evidence type="ECO:0000256" key="6">
    <source>
        <dbReference type="ARBA" id="ARBA00025708"/>
    </source>
</evidence>
<organism evidence="10 11">
    <name type="scientific">Dissostichus mawsoni</name>
    <name type="common">Antarctic cod</name>
    <dbReference type="NCBI Taxonomy" id="36200"/>
    <lineage>
        <taxon>Eukaryota</taxon>
        <taxon>Metazoa</taxon>
        <taxon>Chordata</taxon>
        <taxon>Craniata</taxon>
        <taxon>Vertebrata</taxon>
        <taxon>Euteleostomi</taxon>
        <taxon>Actinopterygii</taxon>
        <taxon>Neopterygii</taxon>
        <taxon>Teleostei</taxon>
        <taxon>Neoteleostei</taxon>
        <taxon>Acanthomorphata</taxon>
        <taxon>Eupercaria</taxon>
        <taxon>Perciformes</taxon>
        <taxon>Notothenioidei</taxon>
        <taxon>Nototheniidae</taxon>
        <taxon>Dissostichus</taxon>
    </lineage>
</organism>
<protein>
    <recommendedName>
        <fullName evidence="7">alanine transaminase</fullName>
        <ecNumber evidence="7">2.6.1.2</ecNumber>
    </recommendedName>
</protein>
<comment type="caution">
    <text evidence="10">The sequence shown here is derived from an EMBL/GenBank/DDBJ whole genome shotgun (WGS) entry which is preliminary data.</text>
</comment>
<dbReference type="SUPFAM" id="SSF53383">
    <property type="entry name" value="PLP-dependent transferases"/>
    <property type="match status" value="1"/>
</dbReference>
<feature type="domain" description="Aminotransferase class I/classII large" evidence="9">
    <location>
        <begin position="20"/>
        <end position="154"/>
    </location>
</feature>
<evidence type="ECO:0000313" key="11">
    <source>
        <dbReference type="Proteomes" id="UP000518266"/>
    </source>
</evidence>
<sequence length="183" mass="20473">MDPQVKEQLVKLLSVRLCPPVPGQAAMDVIVNPPREHEPSYAQFIKVGESSVLDVLAQKARLTEQILNSVPGIKCNPVQGAMYAFPRIFMPPEPFRKPRSARSMAPDMLYCLKLLEETGICVVPGSGFGQREGTYHFRMTILPSPEKLTVLLGKLKEFHLRFLEEYSQEGAQSSSLHREEGAH</sequence>
<dbReference type="GO" id="GO:0030170">
    <property type="term" value="F:pyridoxal phosphate binding"/>
    <property type="evidence" value="ECO:0007669"/>
    <property type="project" value="InterPro"/>
</dbReference>
<dbReference type="InterPro" id="IPR015424">
    <property type="entry name" value="PyrdxlP-dep_Trfase"/>
</dbReference>
<evidence type="ECO:0000313" key="10">
    <source>
        <dbReference type="EMBL" id="KAF3833333.1"/>
    </source>
</evidence>
<dbReference type="EC" id="2.6.1.2" evidence="7"/>
<keyword evidence="11" id="KW-1185">Reference proteome</keyword>
<comment type="subunit">
    <text evidence="2">Homodimer.</text>
</comment>
<keyword evidence="4" id="KW-0808">Transferase</keyword>
<evidence type="ECO:0000259" key="9">
    <source>
        <dbReference type="Pfam" id="PF00155"/>
    </source>
</evidence>
<evidence type="ECO:0000256" key="4">
    <source>
        <dbReference type="ARBA" id="ARBA00022679"/>
    </source>
</evidence>
<comment type="pathway">
    <text evidence="6">Amino-acid degradation; L-alanine degradation via transaminase pathway; pyruvate from L-alanine: step 1/1.</text>
</comment>
<dbReference type="Gene3D" id="3.90.1150.10">
    <property type="entry name" value="Aspartate Aminotransferase, domain 1"/>
    <property type="match status" value="1"/>
</dbReference>
<accession>A0A7J5X937</accession>
<proteinExistence type="predicted"/>
<keyword evidence="3" id="KW-0032">Aminotransferase</keyword>
<dbReference type="FunFam" id="3.90.1150.10:FF:000345">
    <property type="entry name" value="Alanine aminotransferase 2"/>
    <property type="match status" value="1"/>
</dbReference>
<dbReference type="Proteomes" id="UP000518266">
    <property type="component" value="Unassembled WGS sequence"/>
</dbReference>
<name>A0A7J5X937_DISMA</name>
<evidence type="ECO:0000256" key="2">
    <source>
        <dbReference type="ARBA" id="ARBA00011738"/>
    </source>
</evidence>
<evidence type="ECO:0000256" key="5">
    <source>
        <dbReference type="ARBA" id="ARBA00022898"/>
    </source>
</evidence>
<dbReference type="OrthoDB" id="8865354at2759"/>